<dbReference type="EMBL" id="JABSTR010000008">
    <property type="protein sequence ID" value="KAH9377765.1"/>
    <property type="molecule type" value="Genomic_DNA"/>
</dbReference>
<dbReference type="PANTHER" id="PTHR12271">
    <property type="entry name" value="POLY A POLYMERASE CID PAP -RELATED"/>
    <property type="match status" value="1"/>
</dbReference>
<dbReference type="Pfam" id="PF03828">
    <property type="entry name" value="PAP_assoc"/>
    <property type="match status" value="1"/>
</dbReference>
<dbReference type="GO" id="GO:1990817">
    <property type="term" value="F:poly(A) RNA polymerase activity"/>
    <property type="evidence" value="ECO:0007669"/>
    <property type="project" value="TreeGrafter"/>
</dbReference>
<dbReference type="CDD" id="cd05402">
    <property type="entry name" value="NT_PAP_TUTase"/>
    <property type="match status" value="1"/>
</dbReference>
<keyword evidence="5" id="KW-0808">Transferase</keyword>
<comment type="caution">
    <text evidence="11">The sequence shown here is derived from an EMBL/GenBank/DDBJ whole genome shotgun (WGS) entry which is preliminary data.</text>
</comment>
<dbReference type="InterPro" id="IPR002058">
    <property type="entry name" value="PAP_assoc"/>
</dbReference>
<dbReference type="InterPro" id="IPR043519">
    <property type="entry name" value="NT_sf"/>
</dbReference>
<dbReference type="Pfam" id="PF22600">
    <property type="entry name" value="MTPAP-like_central"/>
    <property type="match status" value="1"/>
</dbReference>
<evidence type="ECO:0000256" key="3">
    <source>
        <dbReference type="ARBA" id="ARBA00004496"/>
    </source>
</evidence>
<name>A0A9J6GQB6_HAELO</name>
<keyword evidence="12" id="KW-1185">Reference proteome</keyword>
<dbReference type="GO" id="GO:0046872">
    <property type="term" value="F:metal ion binding"/>
    <property type="evidence" value="ECO:0007669"/>
    <property type="project" value="UniProtKB-KW"/>
</dbReference>
<dbReference type="GO" id="GO:0031123">
    <property type="term" value="P:RNA 3'-end processing"/>
    <property type="evidence" value="ECO:0007669"/>
    <property type="project" value="TreeGrafter"/>
</dbReference>
<evidence type="ECO:0000256" key="1">
    <source>
        <dbReference type="ARBA" id="ARBA00001936"/>
    </source>
</evidence>
<keyword evidence="7" id="KW-0460">Magnesium</keyword>
<comment type="cofactor">
    <cofactor evidence="1">
        <name>Mn(2+)</name>
        <dbReference type="ChEBI" id="CHEBI:29035"/>
    </cofactor>
</comment>
<dbReference type="GO" id="GO:0005737">
    <property type="term" value="C:cytoplasm"/>
    <property type="evidence" value="ECO:0007669"/>
    <property type="project" value="UniProtKB-SubCell"/>
</dbReference>
<proteinExistence type="inferred from homology"/>
<evidence type="ECO:0000256" key="5">
    <source>
        <dbReference type="ARBA" id="ARBA00022679"/>
    </source>
</evidence>
<dbReference type="Proteomes" id="UP000821853">
    <property type="component" value="Unassembled WGS sequence"/>
</dbReference>
<organism evidence="11 12">
    <name type="scientific">Haemaphysalis longicornis</name>
    <name type="common">Bush tick</name>
    <dbReference type="NCBI Taxonomy" id="44386"/>
    <lineage>
        <taxon>Eukaryota</taxon>
        <taxon>Metazoa</taxon>
        <taxon>Ecdysozoa</taxon>
        <taxon>Arthropoda</taxon>
        <taxon>Chelicerata</taxon>
        <taxon>Arachnida</taxon>
        <taxon>Acari</taxon>
        <taxon>Parasitiformes</taxon>
        <taxon>Ixodida</taxon>
        <taxon>Ixodoidea</taxon>
        <taxon>Ixodidae</taxon>
        <taxon>Haemaphysalinae</taxon>
        <taxon>Haemaphysalis</taxon>
    </lineage>
</organism>
<evidence type="ECO:0000256" key="7">
    <source>
        <dbReference type="ARBA" id="ARBA00022842"/>
    </source>
</evidence>
<comment type="similarity">
    <text evidence="8">Belongs to the DNA polymerase type-B-like family. GLD2 subfamily.</text>
</comment>
<dbReference type="SUPFAM" id="SSF81631">
    <property type="entry name" value="PAP/OAS1 substrate-binding domain"/>
    <property type="match status" value="1"/>
</dbReference>
<evidence type="ECO:0000256" key="4">
    <source>
        <dbReference type="ARBA" id="ARBA00022490"/>
    </source>
</evidence>
<keyword evidence="4" id="KW-0963">Cytoplasm</keyword>
<evidence type="ECO:0000259" key="9">
    <source>
        <dbReference type="Pfam" id="PF03828"/>
    </source>
</evidence>
<protein>
    <recommendedName>
        <fullName evidence="13">PAP-associated domain-containing protein</fullName>
    </recommendedName>
</protein>
<dbReference type="OMA" id="VYEKHRQ"/>
<evidence type="ECO:0000256" key="2">
    <source>
        <dbReference type="ARBA" id="ARBA00001946"/>
    </source>
</evidence>
<dbReference type="Gene3D" id="3.30.460.10">
    <property type="entry name" value="Beta Polymerase, domain 2"/>
    <property type="match status" value="1"/>
</dbReference>
<gene>
    <name evidence="11" type="ORF">HPB48_012180</name>
</gene>
<keyword evidence="6" id="KW-0479">Metal-binding</keyword>
<evidence type="ECO:0000313" key="11">
    <source>
        <dbReference type="EMBL" id="KAH9377765.1"/>
    </source>
</evidence>
<dbReference type="SUPFAM" id="SSF81301">
    <property type="entry name" value="Nucleotidyltransferase"/>
    <property type="match status" value="1"/>
</dbReference>
<evidence type="ECO:0008006" key="13">
    <source>
        <dbReference type="Google" id="ProtNLM"/>
    </source>
</evidence>
<evidence type="ECO:0000313" key="12">
    <source>
        <dbReference type="Proteomes" id="UP000821853"/>
    </source>
</evidence>
<dbReference type="OrthoDB" id="2274644at2759"/>
<reference evidence="11 12" key="1">
    <citation type="journal article" date="2020" name="Cell">
        <title>Large-Scale Comparative Analyses of Tick Genomes Elucidate Their Genetic Diversity and Vector Capacities.</title>
        <authorList>
            <consortium name="Tick Genome and Microbiome Consortium (TIGMIC)"/>
            <person name="Jia N."/>
            <person name="Wang J."/>
            <person name="Shi W."/>
            <person name="Du L."/>
            <person name="Sun Y."/>
            <person name="Zhan W."/>
            <person name="Jiang J.F."/>
            <person name="Wang Q."/>
            <person name="Zhang B."/>
            <person name="Ji P."/>
            <person name="Bell-Sakyi L."/>
            <person name="Cui X.M."/>
            <person name="Yuan T.T."/>
            <person name="Jiang B.G."/>
            <person name="Yang W.F."/>
            <person name="Lam T.T."/>
            <person name="Chang Q.C."/>
            <person name="Ding S.J."/>
            <person name="Wang X.J."/>
            <person name="Zhu J.G."/>
            <person name="Ruan X.D."/>
            <person name="Zhao L."/>
            <person name="Wei J.T."/>
            <person name="Ye R.Z."/>
            <person name="Que T.C."/>
            <person name="Du C.H."/>
            <person name="Zhou Y.H."/>
            <person name="Cheng J.X."/>
            <person name="Dai P.F."/>
            <person name="Guo W.B."/>
            <person name="Han X.H."/>
            <person name="Huang E.J."/>
            <person name="Li L.F."/>
            <person name="Wei W."/>
            <person name="Gao Y.C."/>
            <person name="Liu J.Z."/>
            <person name="Shao H.Z."/>
            <person name="Wang X."/>
            <person name="Wang C.C."/>
            <person name="Yang T.C."/>
            <person name="Huo Q.B."/>
            <person name="Li W."/>
            <person name="Chen H.Y."/>
            <person name="Chen S.E."/>
            <person name="Zhou L.G."/>
            <person name="Ni X.B."/>
            <person name="Tian J.H."/>
            <person name="Sheng Y."/>
            <person name="Liu T."/>
            <person name="Pan Y.S."/>
            <person name="Xia L.Y."/>
            <person name="Li J."/>
            <person name="Zhao F."/>
            <person name="Cao W.C."/>
        </authorList>
    </citation>
    <scope>NUCLEOTIDE SEQUENCE [LARGE SCALE GENOMIC DNA]</scope>
    <source>
        <strain evidence="11">HaeL-2018</strain>
    </source>
</reference>
<sequence>MERMRSGGGWKEESNEKICGLYVVGSSLNGFGSDSSDADMCLMLTEEQVDQRQHARMILSHASRCIARTGWCLGGRPQLIQAKVPILRFRDSPSGGVEVDLNVNNAVGLRNTHLLQCYARLDPRVGPLALAVKAWARAHGINDAKNGTLSSYSVALMIVQYLQYGCKPPVLPCLQKMQPVSVRPFPAWAIGKETVSVATGTCGLLRLGEDPPQWRSENSQSLGALFAGFVDFYANRFSFSRSVVCVRLGEPLSRSQAQAHHVPGCGRTQWKYVCIEEPFDQTNTARSVYDWDAFQLIVHAFHDTLQALESSHEPDCLMLPGLGSSPRGGWSPTFLRGPPVV</sequence>
<comment type="subcellular location">
    <subcellularLocation>
        <location evidence="3">Cytoplasm</location>
    </subcellularLocation>
</comment>
<dbReference type="VEuPathDB" id="VectorBase:HLOH_057105"/>
<evidence type="ECO:0000256" key="6">
    <source>
        <dbReference type="ARBA" id="ARBA00022723"/>
    </source>
</evidence>
<evidence type="ECO:0000259" key="10">
    <source>
        <dbReference type="Pfam" id="PF22600"/>
    </source>
</evidence>
<dbReference type="PANTHER" id="PTHR12271:SF40">
    <property type="entry name" value="POLY(A) RNA POLYMERASE GLD2"/>
    <property type="match status" value="1"/>
</dbReference>
<dbReference type="Gene3D" id="1.10.1410.10">
    <property type="match status" value="1"/>
</dbReference>
<comment type="cofactor">
    <cofactor evidence="2">
        <name>Mg(2+)</name>
        <dbReference type="ChEBI" id="CHEBI:18420"/>
    </cofactor>
</comment>
<accession>A0A9J6GQB6</accession>
<dbReference type="InterPro" id="IPR054708">
    <property type="entry name" value="MTPAP-like_central"/>
</dbReference>
<dbReference type="AlphaFoldDB" id="A0A9J6GQB6"/>
<evidence type="ECO:0000256" key="8">
    <source>
        <dbReference type="ARBA" id="ARBA00038491"/>
    </source>
</evidence>
<feature type="domain" description="PAP-associated" evidence="9">
    <location>
        <begin position="221"/>
        <end position="283"/>
    </location>
</feature>
<feature type="domain" description="Poly(A) RNA polymerase mitochondrial-like central palm" evidence="10">
    <location>
        <begin position="19"/>
        <end position="119"/>
    </location>
</feature>